<gene>
    <name evidence="4" type="ORF">L798_01341</name>
</gene>
<dbReference type="AlphaFoldDB" id="A0A067QJC7"/>
<comment type="similarity">
    <text evidence="1">Belongs to the bacterial ribosomal protein bS18 family.</text>
</comment>
<dbReference type="FunCoup" id="A0A067QJC7">
    <property type="interactions" value="791"/>
</dbReference>
<sequence>MYVTLLLLPRRLQCIIPHMRETSRSLATLGGGEVWRSTVEPQSELDEEIQKARMKDMPVEDMKNPFEREKAQCILCQYKIVPDYKNVKLLSQFVSPYTGQIYGRHITRLCAAQQARLEKEIFKSQSAGFMPYYFKDVAYVKDPKLFDPDRPIRPHRF</sequence>
<protein>
    <submittedName>
        <fullName evidence="4">28S ribosomal protein S18c, mitochondrial</fullName>
    </submittedName>
</protein>
<name>A0A067QJC7_ZOONE</name>
<dbReference type="EMBL" id="KK853292">
    <property type="protein sequence ID" value="KDR08855.1"/>
    <property type="molecule type" value="Genomic_DNA"/>
</dbReference>
<dbReference type="GO" id="GO:0003735">
    <property type="term" value="F:structural constituent of ribosome"/>
    <property type="evidence" value="ECO:0007669"/>
    <property type="project" value="InterPro"/>
</dbReference>
<dbReference type="OMA" id="KEPRQCI"/>
<organism evidence="4 5">
    <name type="scientific">Zootermopsis nevadensis</name>
    <name type="common">Dampwood termite</name>
    <dbReference type="NCBI Taxonomy" id="136037"/>
    <lineage>
        <taxon>Eukaryota</taxon>
        <taxon>Metazoa</taxon>
        <taxon>Ecdysozoa</taxon>
        <taxon>Arthropoda</taxon>
        <taxon>Hexapoda</taxon>
        <taxon>Insecta</taxon>
        <taxon>Pterygota</taxon>
        <taxon>Neoptera</taxon>
        <taxon>Polyneoptera</taxon>
        <taxon>Dictyoptera</taxon>
        <taxon>Blattodea</taxon>
        <taxon>Blattoidea</taxon>
        <taxon>Termitoidae</taxon>
        <taxon>Termopsidae</taxon>
        <taxon>Zootermopsis</taxon>
    </lineage>
</organism>
<dbReference type="GO" id="GO:0032543">
    <property type="term" value="P:mitochondrial translation"/>
    <property type="evidence" value="ECO:0007669"/>
    <property type="project" value="TreeGrafter"/>
</dbReference>
<dbReference type="GO" id="GO:0005763">
    <property type="term" value="C:mitochondrial small ribosomal subunit"/>
    <property type="evidence" value="ECO:0007669"/>
    <property type="project" value="TreeGrafter"/>
</dbReference>
<dbReference type="PANTHER" id="PTHR13479:SF40">
    <property type="entry name" value="SMALL RIBOSOMAL SUBUNIT PROTEIN BS18M"/>
    <property type="match status" value="1"/>
</dbReference>
<keyword evidence="3" id="KW-0687">Ribonucleoprotein</keyword>
<dbReference type="Pfam" id="PF01084">
    <property type="entry name" value="Ribosomal_S18"/>
    <property type="match status" value="1"/>
</dbReference>
<evidence type="ECO:0000313" key="4">
    <source>
        <dbReference type="EMBL" id="KDR08855.1"/>
    </source>
</evidence>
<dbReference type="eggNOG" id="KOG3162">
    <property type="taxonomic scope" value="Eukaryota"/>
</dbReference>
<proteinExistence type="inferred from homology"/>
<evidence type="ECO:0000256" key="3">
    <source>
        <dbReference type="ARBA" id="ARBA00023274"/>
    </source>
</evidence>
<evidence type="ECO:0000256" key="2">
    <source>
        <dbReference type="ARBA" id="ARBA00022980"/>
    </source>
</evidence>
<accession>A0A067QJC7</accession>
<keyword evidence="5" id="KW-1185">Reference proteome</keyword>
<dbReference type="STRING" id="136037.A0A067QJC7"/>
<evidence type="ECO:0000256" key="1">
    <source>
        <dbReference type="ARBA" id="ARBA00005589"/>
    </source>
</evidence>
<dbReference type="InterPro" id="IPR001648">
    <property type="entry name" value="Ribosomal_bS18"/>
</dbReference>
<dbReference type="InParanoid" id="A0A067QJC7"/>
<keyword evidence="2 4" id="KW-0689">Ribosomal protein</keyword>
<dbReference type="InterPro" id="IPR036870">
    <property type="entry name" value="Ribosomal_bS18_sf"/>
</dbReference>
<dbReference type="Gene3D" id="4.10.640.10">
    <property type="entry name" value="Ribosomal protein S18"/>
    <property type="match status" value="1"/>
</dbReference>
<evidence type="ECO:0000313" key="5">
    <source>
        <dbReference type="Proteomes" id="UP000027135"/>
    </source>
</evidence>
<dbReference type="Proteomes" id="UP000027135">
    <property type="component" value="Unassembled WGS sequence"/>
</dbReference>
<dbReference type="SUPFAM" id="SSF46911">
    <property type="entry name" value="Ribosomal protein S18"/>
    <property type="match status" value="1"/>
</dbReference>
<reference evidence="4 5" key="1">
    <citation type="journal article" date="2014" name="Nat. Commun.">
        <title>Molecular traces of alternative social organization in a termite genome.</title>
        <authorList>
            <person name="Terrapon N."/>
            <person name="Li C."/>
            <person name="Robertson H.M."/>
            <person name="Ji L."/>
            <person name="Meng X."/>
            <person name="Booth W."/>
            <person name="Chen Z."/>
            <person name="Childers C.P."/>
            <person name="Glastad K.M."/>
            <person name="Gokhale K."/>
            <person name="Gowin J."/>
            <person name="Gronenberg W."/>
            <person name="Hermansen R.A."/>
            <person name="Hu H."/>
            <person name="Hunt B.G."/>
            <person name="Huylmans A.K."/>
            <person name="Khalil S.M."/>
            <person name="Mitchell R.D."/>
            <person name="Munoz-Torres M.C."/>
            <person name="Mustard J.A."/>
            <person name="Pan H."/>
            <person name="Reese J.T."/>
            <person name="Scharf M.E."/>
            <person name="Sun F."/>
            <person name="Vogel H."/>
            <person name="Xiao J."/>
            <person name="Yang W."/>
            <person name="Yang Z."/>
            <person name="Yang Z."/>
            <person name="Zhou J."/>
            <person name="Zhu J."/>
            <person name="Brent C.S."/>
            <person name="Elsik C.G."/>
            <person name="Goodisman M.A."/>
            <person name="Liberles D.A."/>
            <person name="Roe R.M."/>
            <person name="Vargo E.L."/>
            <person name="Vilcinskas A."/>
            <person name="Wang J."/>
            <person name="Bornberg-Bauer E."/>
            <person name="Korb J."/>
            <person name="Zhang G."/>
            <person name="Liebig J."/>
        </authorList>
    </citation>
    <scope>NUCLEOTIDE SEQUENCE [LARGE SCALE GENOMIC DNA]</scope>
    <source>
        <tissue evidence="4">Whole organism</tissue>
    </source>
</reference>
<dbReference type="GO" id="GO:0070181">
    <property type="term" value="F:small ribosomal subunit rRNA binding"/>
    <property type="evidence" value="ECO:0007669"/>
    <property type="project" value="TreeGrafter"/>
</dbReference>
<dbReference type="OrthoDB" id="10066799at2759"/>
<dbReference type="PANTHER" id="PTHR13479">
    <property type="entry name" value="30S RIBOSOMAL PROTEIN S18"/>
    <property type="match status" value="1"/>
</dbReference>